<feature type="compositionally biased region" description="Polar residues" evidence="8">
    <location>
        <begin position="1245"/>
        <end position="1254"/>
    </location>
</feature>
<feature type="compositionally biased region" description="Low complexity" evidence="8">
    <location>
        <begin position="1114"/>
        <end position="1126"/>
    </location>
</feature>
<feature type="compositionally biased region" description="Pro residues" evidence="8">
    <location>
        <begin position="1160"/>
        <end position="1172"/>
    </location>
</feature>
<evidence type="ECO:0000256" key="3">
    <source>
        <dbReference type="ARBA" id="ARBA00022771"/>
    </source>
</evidence>
<organism evidence="10 11">
    <name type="scientific">Hyalella azteca</name>
    <name type="common">Amphipod</name>
    <dbReference type="NCBI Taxonomy" id="294128"/>
    <lineage>
        <taxon>Eukaryota</taxon>
        <taxon>Metazoa</taxon>
        <taxon>Ecdysozoa</taxon>
        <taxon>Arthropoda</taxon>
        <taxon>Crustacea</taxon>
        <taxon>Multicrustacea</taxon>
        <taxon>Malacostraca</taxon>
        <taxon>Eumalacostraca</taxon>
        <taxon>Peracarida</taxon>
        <taxon>Amphipoda</taxon>
        <taxon>Senticaudata</taxon>
        <taxon>Talitrida</taxon>
        <taxon>Talitroidea</taxon>
        <taxon>Hyalellidae</taxon>
        <taxon>Hyalella</taxon>
    </lineage>
</organism>
<feature type="compositionally biased region" description="Basic and acidic residues" evidence="8">
    <location>
        <begin position="179"/>
        <end position="188"/>
    </location>
</feature>
<feature type="region of interest" description="Disordered" evidence="8">
    <location>
        <begin position="308"/>
        <end position="579"/>
    </location>
</feature>
<feature type="compositionally biased region" description="Low complexity" evidence="8">
    <location>
        <begin position="510"/>
        <end position="519"/>
    </location>
</feature>
<feature type="compositionally biased region" description="Polar residues" evidence="8">
    <location>
        <begin position="409"/>
        <end position="419"/>
    </location>
</feature>
<evidence type="ECO:0000256" key="4">
    <source>
        <dbReference type="ARBA" id="ARBA00022833"/>
    </source>
</evidence>
<feature type="region of interest" description="Disordered" evidence="8">
    <location>
        <begin position="1044"/>
        <end position="1074"/>
    </location>
</feature>
<dbReference type="GO" id="GO:0000122">
    <property type="term" value="P:negative regulation of transcription by RNA polymerase II"/>
    <property type="evidence" value="ECO:0007669"/>
    <property type="project" value="TreeGrafter"/>
</dbReference>
<feature type="compositionally biased region" description="Polar residues" evidence="8">
    <location>
        <begin position="337"/>
        <end position="355"/>
    </location>
</feature>
<feature type="region of interest" description="Disordered" evidence="8">
    <location>
        <begin position="872"/>
        <end position="965"/>
    </location>
</feature>
<feature type="domain" description="RING-type" evidence="9">
    <location>
        <begin position="20"/>
        <end position="59"/>
    </location>
</feature>
<feature type="compositionally biased region" description="Low complexity" evidence="8">
    <location>
        <begin position="1255"/>
        <end position="1269"/>
    </location>
</feature>
<protein>
    <submittedName>
        <fullName evidence="11">Flocculation protein FLO11</fullName>
    </submittedName>
</protein>
<feature type="compositionally biased region" description="Polar residues" evidence="8">
    <location>
        <begin position="738"/>
        <end position="750"/>
    </location>
</feature>
<feature type="compositionally biased region" description="Polar residues" evidence="8">
    <location>
        <begin position="475"/>
        <end position="484"/>
    </location>
</feature>
<dbReference type="PANTHER" id="PTHR10825:SF29">
    <property type="entry name" value="POLYCOMB GROUP RING FINGER PROTEIN 1"/>
    <property type="match status" value="1"/>
</dbReference>
<evidence type="ECO:0000256" key="7">
    <source>
        <dbReference type="SAM" id="Coils"/>
    </source>
</evidence>
<dbReference type="PROSITE" id="PS50089">
    <property type="entry name" value="ZF_RING_2"/>
    <property type="match status" value="1"/>
</dbReference>
<feature type="compositionally biased region" description="Basic and acidic residues" evidence="8">
    <location>
        <begin position="382"/>
        <end position="397"/>
    </location>
</feature>
<feature type="compositionally biased region" description="Polar residues" evidence="8">
    <location>
        <begin position="1176"/>
        <end position="1192"/>
    </location>
</feature>
<dbReference type="GeneID" id="108667575"/>
<dbReference type="InterPro" id="IPR013083">
    <property type="entry name" value="Znf_RING/FYVE/PHD"/>
</dbReference>
<dbReference type="PROSITE" id="PS00518">
    <property type="entry name" value="ZF_RING_1"/>
    <property type="match status" value="1"/>
</dbReference>
<feature type="compositionally biased region" description="Basic and acidic residues" evidence="8">
    <location>
        <begin position="485"/>
        <end position="497"/>
    </location>
</feature>
<feature type="compositionally biased region" description="Polar residues" evidence="8">
    <location>
        <begin position="1275"/>
        <end position="1299"/>
    </location>
</feature>
<dbReference type="Gene3D" id="3.30.40.10">
    <property type="entry name" value="Zinc/RING finger domain, C3HC4 (zinc finger)"/>
    <property type="match status" value="1"/>
</dbReference>
<dbReference type="InterPro" id="IPR001841">
    <property type="entry name" value="Znf_RING"/>
</dbReference>
<dbReference type="OrthoDB" id="6379434at2759"/>
<feature type="compositionally biased region" description="Polar residues" evidence="8">
    <location>
        <begin position="565"/>
        <end position="574"/>
    </location>
</feature>
<dbReference type="InterPro" id="IPR017907">
    <property type="entry name" value="Znf_RING_CS"/>
</dbReference>
<evidence type="ECO:0000259" key="9">
    <source>
        <dbReference type="PROSITE" id="PS50089"/>
    </source>
</evidence>
<feature type="compositionally biased region" description="Basic and acidic residues" evidence="8">
    <location>
        <begin position="432"/>
        <end position="450"/>
    </location>
</feature>
<gene>
    <name evidence="11" type="primary">LOC108667575</name>
</gene>
<sequence>MAAKPLRRIPLTELNPHLICVLCKGYYIDATTIIECLHSFCKSCIVRYFHSSVFCPICDVQVHKTRPLLSLREDRTLQDVVYKLVPGLFEAEMDRRASFYANNPHAVGDKTEQSLREKRHFFHVDDQISLSLEYLPPAHAHAHVLGLRPIRAHYATRDATSLKLSAALPSSPLTSLTNGKDEAKEKIVHRSNGSSSENKTVGQKQKGTEDEVSSNDLEMELERQRHEEEAKTSHRRFLKCPASSTIRLLAKFIRLKYNLSIHHQVDIMHAGDCLCSDLTLLDVVYMYKWNEDAPLKFLYTVVAPPTVPSRKRVKPNINYKPRTEQQLQPENKEKLSPQKSGHSSPNKDNLRSSPKSGDEKLSHTPTELVVADSDVGSVNESDNSKRKEMENATHSESENGSPHKKIRTETIQLTTSVSQAEDHLAKTPKSNETNETRESCNSKNKSDNDAKATVPTAPDDNGNCNDVDEAMDCDSVNNQTIDSLDSSRDDGEGRMVIDESAQSPSDEDSTPPTTSSPRPESSKIIAPEQAKTSISSQEGSDSDPGLESDKNSKLLLNSDARSKKSMPTLSPNSPRSEKMNGTLIAAPEIPMVSIPRPLPTLTPYSIALNNNNVVECSEKRKDSKKEVDPKAVNESVKSPMNQINKVVKTENNSEITPSAVTSKAISVSSPSVANSVEIQTSSTTVAQNTKIFPSNKIIAGKDKLVSSKPESILNKTITKLSLAAAKANAVGGNVDAQTGPSNQVSRTFNSPPKAESNALIKSPVVIPPASLASAILHNPPLSSNVGVATTVSKLPTNPDPSAALAEALVNNVRQHQQHLAQMHQQKILQQLQQQNIQETQDQLQHLQQQQKLLRQKQYQQLVTQSSQPKVKFENLKQMTLPRISSPDARRPLPEPGSTSGLVRSPFPAGFPYNQRPPFIAPTKPRLGRPPNPNKAASAGRGSRGRGARGGRGRRGGLPVTSPRPPLPSQIAALQAIQNAQAQVSTQLQQNVNQSYPLSSVNPALVGLSVNSFANPGVLNNQQQTVLDIATYMAAYGNMFSNSNSFLQQNKDNETPPMDLSPTPKTSLPNLNIMRLIPPSPNPYASIPPQQYLGMSSPNPYASVASPVLPGASSPIATAASSPKTTPQHNRPSAGSPAEAGSVSPAATPRSAAPAHQTAPSPRPARSPAPASPSTPNLCSPTPEVTITKLSPASTSVSTTKSTTTNTISITKRSGVSITASSSSDVRSSNKSGPGKPSSNPALTKMKTNTVTINAKSPKSSSNSPVSSPKLLNGKLSINLTPNKKSLSTNGLTFTSTSNMRGLSIGENINKLEVSRSGHSPLNESGPLPATSSILKIESLTRSLPPATGIPLAVNGSHQ</sequence>
<evidence type="ECO:0000256" key="2">
    <source>
        <dbReference type="ARBA" id="ARBA00022723"/>
    </source>
</evidence>
<dbReference type="Pfam" id="PF13923">
    <property type="entry name" value="zf-C3HC4_2"/>
    <property type="match status" value="1"/>
</dbReference>
<dbReference type="Proteomes" id="UP000694843">
    <property type="component" value="Unplaced"/>
</dbReference>
<feature type="region of interest" description="Disordered" evidence="8">
    <location>
        <begin position="170"/>
        <end position="216"/>
    </location>
</feature>
<keyword evidence="2" id="KW-0479">Metal-binding</keyword>
<evidence type="ECO:0000256" key="1">
    <source>
        <dbReference type="ARBA" id="ARBA00004123"/>
    </source>
</evidence>
<keyword evidence="5" id="KW-0539">Nucleus</keyword>
<feature type="compositionally biased region" description="Polar residues" evidence="8">
    <location>
        <begin position="530"/>
        <end position="539"/>
    </location>
</feature>
<feature type="compositionally biased region" description="Low complexity" evidence="8">
    <location>
        <begin position="1193"/>
        <end position="1240"/>
    </location>
</feature>
<dbReference type="RefSeq" id="XP_018010106.1">
    <property type="nucleotide sequence ID" value="XM_018154617.2"/>
</dbReference>
<evidence type="ECO:0000256" key="6">
    <source>
        <dbReference type="PROSITE-ProRule" id="PRU00175"/>
    </source>
</evidence>
<keyword evidence="7" id="KW-0175">Coiled coil</keyword>
<keyword evidence="4" id="KW-0862">Zinc</keyword>
<evidence type="ECO:0000256" key="5">
    <source>
        <dbReference type="ARBA" id="ARBA00023242"/>
    </source>
</evidence>
<dbReference type="SUPFAM" id="SSF57850">
    <property type="entry name" value="RING/U-box"/>
    <property type="match status" value="1"/>
</dbReference>
<dbReference type="InterPro" id="IPR032443">
    <property type="entry name" value="RAWUL"/>
</dbReference>
<dbReference type="Gene3D" id="3.10.20.90">
    <property type="entry name" value="Phosphatidylinositol 3-kinase Catalytic Subunit, Chain A, domain 1"/>
    <property type="match status" value="1"/>
</dbReference>
<feature type="compositionally biased region" description="Low complexity" evidence="8">
    <location>
        <begin position="1141"/>
        <end position="1159"/>
    </location>
</feature>
<feature type="coiled-coil region" evidence="7">
    <location>
        <begin position="805"/>
        <end position="856"/>
    </location>
</feature>
<feature type="compositionally biased region" description="Basic residues" evidence="8">
    <location>
        <begin position="942"/>
        <end position="954"/>
    </location>
</feature>
<name>A0A8B7N8D7_HYAAZ</name>
<dbReference type="KEGG" id="hazt:108667575"/>
<evidence type="ECO:0000313" key="11">
    <source>
        <dbReference type="RefSeq" id="XP_018010106.1"/>
    </source>
</evidence>
<accession>A0A8B7N8D7</accession>
<dbReference type="OMA" id="EMENATH"/>
<feature type="region of interest" description="Disordered" evidence="8">
    <location>
        <begin position="1114"/>
        <end position="1299"/>
    </location>
</feature>
<evidence type="ECO:0000313" key="10">
    <source>
        <dbReference type="Proteomes" id="UP000694843"/>
    </source>
</evidence>
<dbReference type="GO" id="GO:0035102">
    <property type="term" value="C:PRC1 complex"/>
    <property type="evidence" value="ECO:0007669"/>
    <property type="project" value="TreeGrafter"/>
</dbReference>
<dbReference type="SMART" id="SM00184">
    <property type="entry name" value="RING"/>
    <property type="match status" value="1"/>
</dbReference>
<comment type="subcellular location">
    <subcellularLocation>
        <location evidence="1">Nucleus</location>
    </subcellularLocation>
</comment>
<evidence type="ECO:0000256" key="8">
    <source>
        <dbReference type="SAM" id="MobiDB-lite"/>
    </source>
</evidence>
<dbReference type="PANTHER" id="PTHR10825">
    <property type="entry name" value="RING FINGER DOMAIN-CONTAINING, POLYCOMB GROUP COMPONENT"/>
    <property type="match status" value="1"/>
</dbReference>
<dbReference type="GO" id="GO:1990841">
    <property type="term" value="F:promoter-specific chromatin binding"/>
    <property type="evidence" value="ECO:0007669"/>
    <property type="project" value="TreeGrafter"/>
</dbReference>
<keyword evidence="3 6" id="KW-0863">Zinc-finger</keyword>
<dbReference type="Pfam" id="PF16207">
    <property type="entry name" value="RAWUL"/>
    <property type="match status" value="1"/>
</dbReference>
<proteinExistence type="predicted"/>
<keyword evidence="10" id="KW-1185">Reference proteome</keyword>
<dbReference type="GO" id="GO:0008270">
    <property type="term" value="F:zinc ion binding"/>
    <property type="evidence" value="ECO:0007669"/>
    <property type="project" value="UniProtKB-KW"/>
</dbReference>
<dbReference type="FunFam" id="3.30.40.10:FF:000122">
    <property type="entry name" value="polycomb group RING finger protein 1"/>
    <property type="match status" value="1"/>
</dbReference>
<reference evidence="11" key="1">
    <citation type="submission" date="2025-08" db="UniProtKB">
        <authorList>
            <consortium name="RefSeq"/>
        </authorList>
    </citation>
    <scope>IDENTIFICATION</scope>
    <source>
        <tissue evidence="11">Whole organism</tissue>
    </source>
</reference>
<feature type="region of interest" description="Disordered" evidence="8">
    <location>
        <begin position="734"/>
        <end position="755"/>
    </location>
</feature>
<feature type="compositionally biased region" description="Polar residues" evidence="8">
    <location>
        <begin position="191"/>
        <end position="205"/>
    </location>
</feature>